<dbReference type="InterPro" id="IPR053147">
    <property type="entry name" value="Hsp_HslJ-like"/>
</dbReference>
<dbReference type="AlphaFoldDB" id="A0A4Q7N641"/>
<evidence type="ECO:0000313" key="3">
    <source>
        <dbReference type="EMBL" id="RZS76529.1"/>
    </source>
</evidence>
<dbReference type="Gene3D" id="2.40.128.270">
    <property type="match status" value="1"/>
</dbReference>
<evidence type="ECO:0000256" key="1">
    <source>
        <dbReference type="SAM" id="SignalP"/>
    </source>
</evidence>
<dbReference type="InterPro" id="IPR005184">
    <property type="entry name" value="DUF306_Meta_HslJ"/>
</dbReference>
<reference evidence="3 4" key="1">
    <citation type="submission" date="2019-02" db="EMBL/GenBank/DDBJ databases">
        <title>Genomic Encyclopedia of Type Strains, Phase IV (KMG-IV): sequencing the most valuable type-strain genomes for metagenomic binning, comparative biology and taxonomic classification.</title>
        <authorList>
            <person name="Goeker M."/>
        </authorList>
    </citation>
    <scope>NUCLEOTIDE SEQUENCE [LARGE SCALE GENOMIC DNA]</scope>
    <source>
        <strain evidence="3 4">DSM 18116</strain>
    </source>
</reference>
<dbReference type="PANTHER" id="PTHR35535">
    <property type="entry name" value="HEAT SHOCK PROTEIN HSLJ"/>
    <property type="match status" value="1"/>
</dbReference>
<comment type="caution">
    <text evidence="3">The sequence shown here is derived from an EMBL/GenBank/DDBJ whole genome shotgun (WGS) entry which is preliminary data.</text>
</comment>
<proteinExistence type="predicted"/>
<feature type="domain" description="DUF306" evidence="2">
    <location>
        <begin position="32"/>
        <end position="137"/>
    </location>
</feature>
<gene>
    <name evidence="3" type="ORF">EV199_2414</name>
</gene>
<dbReference type="PROSITE" id="PS51257">
    <property type="entry name" value="PROKAR_LIPOPROTEIN"/>
    <property type="match status" value="1"/>
</dbReference>
<dbReference type="EMBL" id="SGXA01000001">
    <property type="protein sequence ID" value="RZS76529.1"/>
    <property type="molecule type" value="Genomic_DNA"/>
</dbReference>
<dbReference type="Proteomes" id="UP000293874">
    <property type="component" value="Unassembled WGS sequence"/>
</dbReference>
<protein>
    <submittedName>
        <fullName evidence="3">Heat shock protein HslJ</fullName>
    </submittedName>
</protein>
<dbReference type="InterPro" id="IPR038670">
    <property type="entry name" value="HslJ-like_sf"/>
</dbReference>
<evidence type="ECO:0000259" key="2">
    <source>
        <dbReference type="Pfam" id="PF03724"/>
    </source>
</evidence>
<keyword evidence="4" id="KW-1185">Reference proteome</keyword>
<accession>A0A4Q7N641</accession>
<dbReference type="PANTHER" id="PTHR35535:SF1">
    <property type="entry name" value="HEAT SHOCK PROTEIN HSLJ"/>
    <property type="match status" value="1"/>
</dbReference>
<evidence type="ECO:0000313" key="4">
    <source>
        <dbReference type="Proteomes" id="UP000293874"/>
    </source>
</evidence>
<feature type="chain" id="PRO_5020492949" evidence="1">
    <location>
        <begin position="19"/>
        <end position="145"/>
    </location>
</feature>
<dbReference type="OrthoDB" id="880459at2"/>
<keyword evidence="1" id="KW-0732">Signal</keyword>
<feature type="signal peptide" evidence="1">
    <location>
        <begin position="1"/>
        <end position="18"/>
    </location>
</feature>
<organism evidence="3 4">
    <name type="scientific">Pseudobacter ginsenosidimutans</name>
    <dbReference type="NCBI Taxonomy" id="661488"/>
    <lineage>
        <taxon>Bacteria</taxon>
        <taxon>Pseudomonadati</taxon>
        <taxon>Bacteroidota</taxon>
        <taxon>Chitinophagia</taxon>
        <taxon>Chitinophagales</taxon>
        <taxon>Chitinophagaceae</taxon>
        <taxon>Pseudobacter</taxon>
    </lineage>
</organism>
<dbReference type="Pfam" id="PF03724">
    <property type="entry name" value="META"/>
    <property type="match status" value="1"/>
</dbReference>
<dbReference type="RefSeq" id="WP_158644129.1">
    <property type="nucleotide sequence ID" value="NZ_CP042431.1"/>
</dbReference>
<name>A0A4Q7N641_9BACT</name>
<keyword evidence="3" id="KW-0346">Stress response</keyword>
<sequence>MKKLSFALSGMAVTLLMAACSNSMNTTGGNHKLEGTSWKLTSLSSITGDLPKTPKEVTLQLDTGRVYGSGGCNRYFGSYSLNGSSLKFNGVASTKMFCQGAMEVEDGLMQSINNTDGYFIQGKWLSLLKGADTLAKFEASRTIPK</sequence>